<protein>
    <submittedName>
        <fullName evidence="4">Cytochrome P450</fullName>
    </submittedName>
    <submittedName>
        <fullName evidence="3">Putative P450</fullName>
    </submittedName>
</protein>
<dbReference type="InterPro" id="IPR001128">
    <property type="entry name" value="Cyt_P450"/>
</dbReference>
<comment type="similarity">
    <text evidence="1">Belongs to the cytochrome P450 family.</text>
</comment>
<name>A0A0A8JCM0_STRLS</name>
<dbReference type="PANTHER" id="PTHR24305:SF166">
    <property type="entry name" value="CYTOCHROME P450 12A4, MITOCHONDRIAL-RELATED"/>
    <property type="match status" value="1"/>
</dbReference>
<evidence type="ECO:0000256" key="1">
    <source>
        <dbReference type="ARBA" id="ARBA00010617"/>
    </source>
</evidence>
<dbReference type="PRINTS" id="PR00463">
    <property type="entry name" value="EP450I"/>
</dbReference>
<gene>
    <name evidence="3" type="primary">yup6</name>
    <name evidence="4" type="ORF">E4U91_33730</name>
</gene>
<dbReference type="Gene3D" id="1.10.630.10">
    <property type="entry name" value="Cytochrome P450"/>
    <property type="match status" value="1"/>
</dbReference>
<reference evidence="3" key="1">
    <citation type="submission" date="2006-11" db="EMBL/GenBank/DDBJ databases">
        <title>PKS from Streptomyces lasaliensis.</title>
        <authorList>
            <person name="Oikawa H."/>
            <person name="Migita A."/>
            <person name="Tsuda M."/>
        </authorList>
    </citation>
    <scope>NUCLEOTIDE SEQUENCE</scope>
</reference>
<dbReference type="AlphaFoldDB" id="A0A0A8JCM0"/>
<dbReference type="CDD" id="cd11053">
    <property type="entry name" value="CYP110-like"/>
    <property type="match status" value="1"/>
</dbReference>
<accession>A0A0A8JCM0</accession>
<reference evidence="4 5" key="2">
    <citation type="submission" date="2019-04" db="EMBL/GenBank/DDBJ databases">
        <title>Streptomyces lasaliensis sp. nov., an Actinomycete isolated from soil which produces the polyether antibiotic lasalocid.</title>
        <authorList>
            <person name="Erwin G."/>
            <person name="Haber C."/>
        </authorList>
    </citation>
    <scope>NUCLEOTIDE SEQUENCE [LARGE SCALE GENOMIC DNA]</scope>
    <source>
        <strain evidence="4 5">X-537</strain>
    </source>
</reference>
<evidence type="ECO:0000313" key="3">
    <source>
        <dbReference type="EMBL" id="BAQ03815.1"/>
    </source>
</evidence>
<dbReference type="GO" id="GO:0016705">
    <property type="term" value="F:oxidoreductase activity, acting on paired donors, with incorporation or reduction of molecular oxygen"/>
    <property type="evidence" value="ECO:0007669"/>
    <property type="project" value="InterPro"/>
</dbReference>
<feature type="binding site" description="axial binding residue" evidence="2">
    <location>
        <position position="413"/>
    </location>
    <ligand>
        <name>heme</name>
        <dbReference type="ChEBI" id="CHEBI:30413"/>
    </ligand>
    <ligandPart>
        <name>Fe</name>
        <dbReference type="ChEBI" id="CHEBI:18248"/>
    </ligandPart>
</feature>
<dbReference type="EMBL" id="AB284188">
    <property type="protein sequence ID" value="BAQ03815.1"/>
    <property type="molecule type" value="Genomic_DNA"/>
</dbReference>
<keyword evidence="2" id="KW-0479">Metal-binding</keyword>
<keyword evidence="5" id="KW-1185">Reference proteome</keyword>
<dbReference type="GO" id="GO:0020037">
    <property type="term" value="F:heme binding"/>
    <property type="evidence" value="ECO:0007669"/>
    <property type="project" value="InterPro"/>
</dbReference>
<dbReference type="SUPFAM" id="SSF48264">
    <property type="entry name" value="Cytochrome P450"/>
    <property type="match status" value="1"/>
</dbReference>
<keyword evidence="2" id="KW-0349">Heme</keyword>
<keyword evidence="2" id="KW-0408">Iron</keyword>
<evidence type="ECO:0000313" key="5">
    <source>
        <dbReference type="Proteomes" id="UP000305929"/>
    </source>
</evidence>
<organism evidence="3">
    <name type="scientific">Streptomyces lasalocidi</name>
    <name type="common">Streptomyces lasaliensis</name>
    <dbReference type="NCBI Taxonomy" id="324833"/>
    <lineage>
        <taxon>Bacteria</taxon>
        <taxon>Bacillati</taxon>
        <taxon>Actinomycetota</taxon>
        <taxon>Actinomycetes</taxon>
        <taxon>Kitasatosporales</taxon>
        <taxon>Streptomycetaceae</taxon>
        <taxon>Streptomyces</taxon>
    </lineage>
</organism>
<dbReference type="RefSeq" id="WP_137310313.1">
    <property type="nucleotide sequence ID" value="NZ_SZNQ01000001.1"/>
</dbReference>
<comment type="cofactor">
    <cofactor evidence="2">
        <name>heme</name>
        <dbReference type="ChEBI" id="CHEBI:30413"/>
    </cofactor>
</comment>
<evidence type="ECO:0000256" key="2">
    <source>
        <dbReference type="PIRSR" id="PIRSR602401-1"/>
    </source>
</evidence>
<evidence type="ECO:0000313" key="4">
    <source>
        <dbReference type="EMBL" id="TKT04488.1"/>
    </source>
</evidence>
<dbReference type="GO" id="GO:0005506">
    <property type="term" value="F:iron ion binding"/>
    <property type="evidence" value="ECO:0007669"/>
    <property type="project" value="InterPro"/>
</dbReference>
<dbReference type="InterPro" id="IPR002401">
    <property type="entry name" value="Cyt_P450_E_grp-I"/>
</dbReference>
<dbReference type="EMBL" id="SZNQ01000001">
    <property type="protein sequence ID" value="TKT04488.1"/>
    <property type="molecule type" value="Genomic_DNA"/>
</dbReference>
<dbReference type="Pfam" id="PF00067">
    <property type="entry name" value="p450"/>
    <property type="match status" value="1"/>
</dbReference>
<sequence length="476" mass="53651">MDNSQAGQAARCPVDHGGAGATGTVIPATALPGSKKHAVIQLFNYWTRPQRYIEECRKEYGPRFQVSIRLPPRAVYVLTTPEDVKAMFTAPADVLHTGNGSATIEKYTGQSGLAWLDEDAHKKRRKAMMPSYHGAALERISTAIPQMAERDVAAWPRNRPVPLHSYIHGFTMHVIREVIYGPQVPKRWDELHALLLEMMRFNNGPVSPMLLHKMPPRLFKVLRAIRPLGLDRFLKLRDQADALIHETIEEHRASGYRGDDLLSTLLGVTHADGSPLTDSEIRDEMTTIFLAGTETTAAAIAWSFVYLARHEEVTERLREEIARGEDTYLTAVINEVLRLRPSIPQIIVREVKKPIEIGGVRYEPGQHLWASAFLLNRDPNLYEEPDAFRPERFLDVKPGVYSWIPFGGGRIRCLGDRIALLEMKAVIREVLTQCELHVSDPEPQRARSRIVVNVPADFARVELRRRVPSLVGEGRG</sequence>
<dbReference type="GO" id="GO:0004497">
    <property type="term" value="F:monooxygenase activity"/>
    <property type="evidence" value="ECO:0007669"/>
    <property type="project" value="InterPro"/>
</dbReference>
<dbReference type="PANTHER" id="PTHR24305">
    <property type="entry name" value="CYTOCHROME P450"/>
    <property type="match status" value="1"/>
</dbReference>
<dbReference type="OrthoDB" id="7376058at2"/>
<dbReference type="Proteomes" id="UP000305929">
    <property type="component" value="Unassembled WGS sequence"/>
</dbReference>
<dbReference type="InterPro" id="IPR050121">
    <property type="entry name" value="Cytochrome_P450_monoxygenase"/>
</dbReference>
<dbReference type="InterPro" id="IPR036396">
    <property type="entry name" value="Cyt_P450_sf"/>
</dbReference>
<proteinExistence type="inferred from homology"/>
<dbReference type="PRINTS" id="PR00385">
    <property type="entry name" value="P450"/>
</dbReference>